<feature type="transmembrane region" description="Helical" evidence="5">
    <location>
        <begin position="234"/>
        <end position="254"/>
    </location>
</feature>
<keyword evidence="4 5" id="KW-0472">Membrane</keyword>
<dbReference type="AlphaFoldDB" id="A0A194S260"/>
<organism evidence="7 8">
    <name type="scientific">Rhodotorula graminis (strain WP1)</name>
    <dbReference type="NCBI Taxonomy" id="578459"/>
    <lineage>
        <taxon>Eukaryota</taxon>
        <taxon>Fungi</taxon>
        <taxon>Dikarya</taxon>
        <taxon>Basidiomycota</taxon>
        <taxon>Pucciniomycotina</taxon>
        <taxon>Microbotryomycetes</taxon>
        <taxon>Sporidiobolales</taxon>
        <taxon>Sporidiobolaceae</taxon>
        <taxon>Rhodotorula</taxon>
    </lineage>
</organism>
<feature type="transmembrane region" description="Helical" evidence="5">
    <location>
        <begin position="292"/>
        <end position="309"/>
    </location>
</feature>
<evidence type="ECO:0000256" key="2">
    <source>
        <dbReference type="ARBA" id="ARBA00022692"/>
    </source>
</evidence>
<gene>
    <name evidence="7" type="ORF">RHOBADRAFT_36497</name>
</gene>
<feature type="transmembrane region" description="Helical" evidence="5">
    <location>
        <begin position="203"/>
        <end position="222"/>
    </location>
</feature>
<feature type="transmembrane region" description="Helical" evidence="5">
    <location>
        <begin position="20"/>
        <end position="41"/>
    </location>
</feature>
<keyword evidence="8" id="KW-1185">Reference proteome</keyword>
<evidence type="ECO:0000259" key="6">
    <source>
        <dbReference type="Pfam" id="PF03151"/>
    </source>
</evidence>
<dbReference type="EMBL" id="KQ474079">
    <property type="protein sequence ID" value="KPV74604.1"/>
    <property type="molecule type" value="Genomic_DNA"/>
</dbReference>
<evidence type="ECO:0000256" key="5">
    <source>
        <dbReference type="SAM" id="Phobius"/>
    </source>
</evidence>
<evidence type="ECO:0000256" key="3">
    <source>
        <dbReference type="ARBA" id="ARBA00022989"/>
    </source>
</evidence>
<feature type="transmembrane region" description="Helical" evidence="5">
    <location>
        <begin position="95"/>
        <end position="114"/>
    </location>
</feature>
<dbReference type="Proteomes" id="UP000053890">
    <property type="component" value="Unassembled WGS sequence"/>
</dbReference>
<keyword evidence="3 5" id="KW-1133">Transmembrane helix</keyword>
<comment type="subcellular location">
    <subcellularLocation>
        <location evidence="1">Membrane</location>
        <topology evidence="1">Multi-pass membrane protein</topology>
    </subcellularLocation>
</comment>
<accession>A0A194S260</accession>
<evidence type="ECO:0000256" key="1">
    <source>
        <dbReference type="ARBA" id="ARBA00004141"/>
    </source>
</evidence>
<dbReference type="RefSeq" id="XP_018270653.1">
    <property type="nucleotide sequence ID" value="XM_018413357.1"/>
</dbReference>
<dbReference type="OrthoDB" id="6418713at2759"/>
<feature type="transmembrane region" description="Helical" evidence="5">
    <location>
        <begin position="266"/>
        <end position="286"/>
    </location>
</feature>
<dbReference type="GO" id="GO:0016020">
    <property type="term" value="C:membrane"/>
    <property type="evidence" value="ECO:0007669"/>
    <property type="project" value="UniProtKB-SubCell"/>
</dbReference>
<evidence type="ECO:0000313" key="7">
    <source>
        <dbReference type="EMBL" id="KPV74604.1"/>
    </source>
</evidence>
<feature type="domain" description="Sugar phosphate transporter" evidence="6">
    <location>
        <begin position="21"/>
        <end position="304"/>
    </location>
</feature>
<dbReference type="InterPro" id="IPR050186">
    <property type="entry name" value="TPT_transporter"/>
</dbReference>
<proteinExistence type="predicted"/>
<protein>
    <recommendedName>
        <fullName evidence="6">Sugar phosphate transporter domain-containing protein</fullName>
    </recommendedName>
</protein>
<feature type="transmembrane region" description="Helical" evidence="5">
    <location>
        <begin position="120"/>
        <end position="141"/>
    </location>
</feature>
<evidence type="ECO:0000313" key="8">
    <source>
        <dbReference type="Proteomes" id="UP000053890"/>
    </source>
</evidence>
<dbReference type="OMA" id="MIEFSVI"/>
<feature type="transmembrane region" description="Helical" evidence="5">
    <location>
        <begin position="171"/>
        <end position="191"/>
    </location>
</feature>
<name>A0A194S260_RHOGW</name>
<dbReference type="Pfam" id="PF03151">
    <property type="entry name" value="TPT"/>
    <property type="match status" value="1"/>
</dbReference>
<keyword evidence="2 5" id="KW-0812">Transmembrane</keyword>
<dbReference type="PANTHER" id="PTHR11132">
    <property type="entry name" value="SOLUTE CARRIER FAMILY 35"/>
    <property type="match status" value="1"/>
</dbReference>
<feature type="transmembrane region" description="Helical" evidence="5">
    <location>
        <begin position="148"/>
        <end position="165"/>
    </location>
</feature>
<dbReference type="GeneID" id="28973806"/>
<dbReference type="InterPro" id="IPR004853">
    <property type="entry name" value="Sugar_P_trans_dom"/>
</dbReference>
<sequence>MPAREGVDADLPAWKRLPAWFYIVAWIATSSAVILQNKYILSDLGFKHPVALTTIHLLFQTVATRLLRRYTNMVDKAKELEATGVMNLEAFLRKIVPVGFLFSASLVLSNWVYLRLSVSFIQMIKAFTPVSVLLVSAAFGLKELTRKILFIVSLISFGVALASYGELDFEIWGFLVQALAICIESCRLVLVQKLLQGFGLDPIASLYYMAPVCLAINAVILLPVEGFQVFEDAVTLVGIPYLFFNACLTFALNLASVSLIGKASGLVLTLAGVLKDILLIAGSWGILGSTITGTQILGYAIALSALVWFKQQ</sequence>
<reference evidence="7 8" key="1">
    <citation type="journal article" date="2015" name="Front. Microbiol.">
        <title>Genome sequence of the plant growth promoting endophytic yeast Rhodotorula graminis WP1.</title>
        <authorList>
            <person name="Firrincieli A."/>
            <person name="Otillar R."/>
            <person name="Salamov A."/>
            <person name="Schmutz J."/>
            <person name="Khan Z."/>
            <person name="Redman R.S."/>
            <person name="Fleck N.D."/>
            <person name="Lindquist E."/>
            <person name="Grigoriev I.V."/>
            <person name="Doty S.L."/>
        </authorList>
    </citation>
    <scope>NUCLEOTIDE SEQUENCE [LARGE SCALE GENOMIC DNA]</scope>
    <source>
        <strain evidence="7 8">WP1</strain>
    </source>
</reference>
<evidence type="ECO:0000256" key="4">
    <source>
        <dbReference type="ARBA" id="ARBA00023136"/>
    </source>
</evidence>